<keyword evidence="1 2" id="KW-0560">Oxidoreductase</keyword>
<reference evidence="5 6" key="1">
    <citation type="submission" date="2019-02" db="EMBL/GenBank/DDBJ databases">
        <title>Deep-cultivation of Planctomycetes and their phenomic and genomic characterization uncovers novel biology.</title>
        <authorList>
            <person name="Wiegand S."/>
            <person name="Jogler M."/>
            <person name="Boedeker C."/>
            <person name="Pinto D."/>
            <person name="Vollmers J."/>
            <person name="Rivas-Marin E."/>
            <person name="Kohn T."/>
            <person name="Peeters S.H."/>
            <person name="Heuer A."/>
            <person name="Rast P."/>
            <person name="Oberbeckmann S."/>
            <person name="Bunk B."/>
            <person name="Jeske O."/>
            <person name="Meyerdierks A."/>
            <person name="Storesund J.E."/>
            <person name="Kallscheuer N."/>
            <person name="Luecker S."/>
            <person name="Lage O.M."/>
            <person name="Pohl T."/>
            <person name="Merkel B.J."/>
            <person name="Hornburger P."/>
            <person name="Mueller R.-W."/>
            <person name="Bruemmer F."/>
            <person name="Labrenz M."/>
            <person name="Spormann A.M."/>
            <person name="Op den Camp H."/>
            <person name="Overmann J."/>
            <person name="Amann R."/>
            <person name="Jetten M.S.M."/>
            <person name="Mascher T."/>
            <person name="Medema M.H."/>
            <person name="Devos D.P."/>
            <person name="Kaster A.-K."/>
            <person name="Ovreas L."/>
            <person name="Rohde M."/>
            <person name="Galperin M.Y."/>
            <person name="Jogler C."/>
        </authorList>
    </citation>
    <scope>NUCLEOTIDE SEQUENCE [LARGE SCALE GENOMIC DNA]</scope>
    <source>
        <strain evidence="5 6">Pan265</strain>
    </source>
</reference>
<dbReference type="InterPro" id="IPR036291">
    <property type="entry name" value="NAD(P)-bd_dom_sf"/>
</dbReference>
<dbReference type="Pfam" id="PF00389">
    <property type="entry name" value="2-Hacid_dh"/>
    <property type="match status" value="1"/>
</dbReference>
<evidence type="ECO:0000313" key="5">
    <source>
        <dbReference type="EMBL" id="QDU70350.1"/>
    </source>
</evidence>
<dbReference type="OrthoDB" id="277029at2"/>
<feature type="domain" description="D-isomer specific 2-hydroxyacid dehydrogenase catalytic" evidence="3">
    <location>
        <begin position="8"/>
        <end position="309"/>
    </location>
</feature>
<dbReference type="InterPro" id="IPR006139">
    <property type="entry name" value="D-isomer_2_OHA_DH_cat_dom"/>
</dbReference>
<accession>A0A518BTP7</accession>
<dbReference type="Pfam" id="PF02826">
    <property type="entry name" value="2-Hacid_dh_C"/>
    <property type="match status" value="1"/>
</dbReference>
<dbReference type="EMBL" id="CP036280">
    <property type="protein sequence ID" value="QDU70350.1"/>
    <property type="molecule type" value="Genomic_DNA"/>
</dbReference>
<dbReference type="InterPro" id="IPR050223">
    <property type="entry name" value="D-isomer_2-hydroxyacid_DH"/>
</dbReference>
<evidence type="ECO:0000259" key="4">
    <source>
        <dbReference type="Pfam" id="PF02826"/>
    </source>
</evidence>
<sequence>MPTPTALISEHLSQDPADWLAERCGVVRHAHDQPGFRDELARAEALIVRTYTIVNDDLLDAAPRLRVVGRAGVGLDNIDLDACKRRGIEVVYTPDANSQAVVEYVLGLMLDAVRPRADLPAIADDGMYHTMRKQHVGRQLDQMTLGILGLGRIGKRLGKAAHALGMNLRVCDLLPEADLRRDVDYPFAFVPLEQLLADADVITMHVDGRPENRHLLDEQTLGHLCDDALLINAARGMLIDQQALADWAKAHPHARVILDVLDPEPPAPDEPLRTLPNVRILPHLASRTDTAMDNMSWVVHDVWAVLEGREPTYSALPD</sequence>
<dbReference type="GO" id="GO:0004617">
    <property type="term" value="F:phosphoglycerate dehydrogenase activity"/>
    <property type="evidence" value="ECO:0007669"/>
    <property type="project" value="UniProtKB-EC"/>
</dbReference>
<organism evidence="5 6">
    <name type="scientific">Mucisphaera calidilacus</name>
    <dbReference type="NCBI Taxonomy" id="2527982"/>
    <lineage>
        <taxon>Bacteria</taxon>
        <taxon>Pseudomonadati</taxon>
        <taxon>Planctomycetota</taxon>
        <taxon>Phycisphaerae</taxon>
        <taxon>Phycisphaerales</taxon>
        <taxon>Phycisphaeraceae</taxon>
        <taxon>Mucisphaera</taxon>
    </lineage>
</organism>
<evidence type="ECO:0000256" key="2">
    <source>
        <dbReference type="RuleBase" id="RU003719"/>
    </source>
</evidence>
<name>A0A518BTP7_9BACT</name>
<evidence type="ECO:0000313" key="6">
    <source>
        <dbReference type="Proteomes" id="UP000320386"/>
    </source>
</evidence>
<dbReference type="InterPro" id="IPR029752">
    <property type="entry name" value="D-isomer_DH_CS1"/>
</dbReference>
<dbReference type="EC" id="1.1.1.95" evidence="5"/>
<dbReference type="PANTHER" id="PTHR10996">
    <property type="entry name" value="2-HYDROXYACID DEHYDROGENASE-RELATED"/>
    <property type="match status" value="1"/>
</dbReference>
<feature type="domain" description="D-isomer specific 2-hydroxyacid dehydrogenase NAD-binding" evidence="4">
    <location>
        <begin position="106"/>
        <end position="285"/>
    </location>
</feature>
<dbReference type="PROSITE" id="PS00065">
    <property type="entry name" value="D_2_HYDROXYACID_DH_1"/>
    <property type="match status" value="1"/>
</dbReference>
<dbReference type="KEGG" id="mcad:Pan265_01760"/>
<comment type="similarity">
    <text evidence="2">Belongs to the D-isomer specific 2-hydroxyacid dehydrogenase family.</text>
</comment>
<dbReference type="SUPFAM" id="SSF52283">
    <property type="entry name" value="Formate/glycerate dehydrogenase catalytic domain-like"/>
    <property type="match status" value="1"/>
</dbReference>
<gene>
    <name evidence="5" type="primary">serA_1</name>
    <name evidence="5" type="ORF">Pan265_01760</name>
</gene>
<proteinExistence type="inferred from homology"/>
<dbReference type="RefSeq" id="WP_145444386.1">
    <property type="nucleotide sequence ID" value="NZ_CP036280.1"/>
</dbReference>
<dbReference type="SUPFAM" id="SSF51735">
    <property type="entry name" value="NAD(P)-binding Rossmann-fold domains"/>
    <property type="match status" value="1"/>
</dbReference>
<dbReference type="AlphaFoldDB" id="A0A518BTP7"/>
<evidence type="ECO:0000256" key="1">
    <source>
        <dbReference type="ARBA" id="ARBA00023002"/>
    </source>
</evidence>
<dbReference type="Proteomes" id="UP000320386">
    <property type="component" value="Chromosome"/>
</dbReference>
<keyword evidence="6" id="KW-1185">Reference proteome</keyword>
<dbReference type="InterPro" id="IPR006140">
    <property type="entry name" value="D-isomer_DH_NAD-bd"/>
</dbReference>
<evidence type="ECO:0000259" key="3">
    <source>
        <dbReference type="Pfam" id="PF00389"/>
    </source>
</evidence>
<dbReference type="Gene3D" id="3.40.50.720">
    <property type="entry name" value="NAD(P)-binding Rossmann-like Domain"/>
    <property type="match status" value="2"/>
</dbReference>
<dbReference type="GO" id="GO:0051287">
    <property type="term" value="F:NAD binding"/>
    <property type="evidence" value="ECO:0007669"/>
    <property type="project" value="InterPro"/>
</dbReference>
<protein>
    <submittedName>
        <fullName evidence="5">D-3-phosphoglycerate dehydrogenase</fullName>
        <ecNumber evidence="5">1.1.1.95</ecNumber>
    </submittedName>
</protein>